<dbReference type="AlphaFoldDB" id="A0AAU1M0A3"/>
<sequence length="226" mass="24062">MSNFPARGPGSTTPAGGPVRYVTMGPSPTVETVPGRPVPTVDLYDLDRALDEGVRGLMLSLNCDQIHLERRRETLAAFVRGGGRVLVNGHVHRPFLPGLAPWRAIDHHGPEDLRIAPVTAHPVWEGVDFHELLFRTGVPGTPAGDELARVGVAGFYGRGYHAHVPEGGTVLNGIGPHLLPLDIVFPLGEGAVLAHAGNDLLGFSDPGRSTRNLGSRLLDWLEGPSS</sequence>
<organism evidence="2">
    <name type="scientific">Streptomyces sp. NBC_00148</name>
    <dbReference type="NCBI Taxonomy" id="2903626"/>
    <lineage>
        <taxon>Bacteria</taxon>
        <taxon>Bacillati</taxon>
        <taxon>Actinomycetota</taxon>
        <taxon>Actinomycetes</taxon>
        <taxon>Kitasatosporales</taxon>
        <taxon>Streptomycetaceae</taxon>
        <taxon>Streptomyces</taxon>
    </lineage>
</organism>
<dbReference type="EMBL" id="CP108169">
    <property type="protein sequence ID" value="WTQ76886.1"/>
    <property type="molecule type" value="Genomic_DNA"/>
</dbReference>
<evidence type="ECO:0000313" key="2">
    <source>
        <dbReference type="EMBL" id="WTQ76886.1"/>
    </source>
</evidence>
<proteinExistence type="predicted"/>
<protein>
    <submittedName>
        <fullName evidence="2">Uncharacterized protein</fullName>
    </submittedName>
</protein>
<gene>
    <name evidence="2" type="ORF">OG222_28895</name>
</gene>
<accession>A0AAU1M0A3</accession>
<name>A0AAU1M0A3_9ACTN</name>
<feature type="region of interest" description="Disordered" evidence="1">
    <location>
        <begin position="1"/>
        <end position="20"/>
    </location>
</feature>
<evidence type="ECO:0000256" key="1">
    <source>
        <dbReference type="SAM" id="MobiDB-lite"/>
    </source>
</evidence>
<reference evidence="2" key="1">
    <citation type="submission" date="2022-10" db="EMBL/GenBank/DDBJ databases">
        <title>The complete genomes of actinobacterial strains from the NBC collection.</title>
        <authorList>
            <person name="Joergensen T.S."/>
            <person name="Alvarez Arevalo M."/>
            <person name="Sterndorff E.B."/>
            <person name="Faurdal D."/>
            <person name="Vuksanovic O."/>
            <person name="Mourched A.-S."/>
            <person name="Charusanti P."/>
            <person name="Shaw S."/>
            <person name="Blin K."/>
            <person name="Weber T."/>
        </authorList>
    </citation>
    <scope>NUCLEOTIDE SEQUENCE</scope>
    <source>
        <strain evidence="2">NBC_00148</strain>
    </source>
</reference>